<dbReference type="STRING" id="931277.C448_12606"/>
<keyword evidence="1" id="KW-0472">Membrane</keyword>
<organism evidence="2 3">
    <name type="scientific">Halococcus morrhuae DSM 1307</name>
    <dbReference type="NCBI Taxonomy" id="931277"/>
    <lineage>
        <taxon>Archaea</taxon>
        <taxon>Methanobacteriati</taxon>
        <taxon>Methanobacteriota</taxon>
        <taxon>Stenosarchaea group</taxon>
        <taxon>Halobacteria</taxon>
        <taxon>Halobacteriales</taxon>
        <taxon>Halococcaceae</taxon>
        <taxon>Halococcus</taxon>
    </lineage>
</organism>
<dbReference type="PATRIC" id="fig|931277.6.peg.2467"/>
<evidence type="ECO:0000256" key="1">
    <source>
        <dbReference type="SAM" id="Phobius"/>
    </source>
</evidence>
<dbReference type="EMBL" id="AOMC01000148">
    <property type="protein sequence ID" value="EMA40715.1"/>
    <property type="molecule type" value="Genomic_DNA"/>
</dbReference>
<keyword evidence="1" id="KW-1133">Transmembrane helix</keyword>
<proteinExistence type="predicted"/>
<feature type="transmembrane region" description="Helical" evidence="1">
    <location>
        <begin position="121"/>
        <end position="142"/>
    </location>
</feature>
<dbReference type="GO" id="GO:0140359">
    <property type="term" value="F:ABC-type transporter activity"/>
    <property type="evidence" value="ECO:0007669"/>
    <property type="project" value="InterPro"/>
</dbReference>
<feature type="transmembrane region" description="Helical" evidence="1">
    <location>
        <begin position="162"/>
        <end position="181"/>
    </location>
</feature>
<dbReference type="Proteomes" id="UP000011568">
    <property type="component" value="Unassembled WGS sequence"/>
</dbReference>
<dbReference type="OrthoDB" id="204776at2157"/>
<reference evidence="2 3" key="1">
    <citation type="journal article" date="2014" name="PLoS Genet.">
        <title>Phylogenetically driven sequencing of extremely halophilic archaea reveals strategies for static and dynamic osmo-response.</title>
        <authorList>
            <person name="Becker E.A."/>
            <person name="Seitzer P.M."/>
            <person name="Tritt A."/>
            <person name="Larsen D."/>
            <person name="Krusor M."/>
            <person name="Yao A.I."/>
            <person name="Wu D."/>
            <person name="Madern D."/>
            <person name="Eisen J.A."/>
            <person name="Darling A.E."/>
            <person name="Facciotti M.T."/>
        </authorList>
    </citation>
    <scope>NUCLEOTIDE SEQUENCE [LARGE SCALE GENOMIC DNA]</scope>
    <source>
        <strain evidence="2 3">DSM 1307</strain>
    </source>
</reference>
<dbReference type="Pfam" id="PF12679">
    <property type="entry name" value="ABC2_membrane_2"/>
    <property type="match status" value="1"/>
</dbReference>
<evidence type="ECO:0000313" key="2">
    <source>
        <dbReference type="EMBL" id="EMA40715.1"/>
    </source>
</evidence>
<feature type="transmembrane region" description="Helical" evidence="1">
    <location>
        <begin position="76"/>
        <end position="96"/>
    </location>
</feature>
<sequence length="261" mass="27961">MFEVARYESERKLVLGATIAIAASFYGAMFVALSPAYSNFDIEAIFSDFPQQFTEGFGLAAFNTLPGLLAVELYQFGWILVLGLYLAYTAAGLVAGDIETGRMDTLLPAPISRMRLVGEEFLSMLVPILAVNAITPIVLYVGSVLIDEPLDVTNLVALHALAVPYLLCCAAVGFALSVFLANESLAQNASVGVLVVAFLVETVFIGTDLEFLGVLTPMNYFDPTEILVNANYDLAGAGILLAAAVVLVLAGQWRFGRMDIQ</sequence>
<accession>M0M8H9</accession>
<dbReference type="eggNOG" id="arCOG08617">
    <property type="taxonomic scope" value="Archaea"/>
</dbReference>
<dbReference type="GO" id="GO:0005886">
    <property type="term" value="C:plasma membrane"/>
    <property type="evidence" value="ECO:0007669"/>
    <property type="project" value="UniProtKB-SubCell"/>
</dbReference>
<evidence type="ECO:0000313" key="3">
    <source>
        <dbReference type="Proteomes" id="UP000011568"/>
    </source>
</evidence>
<comment type="caution">
    <text evidence="2">The sequence shown here is derived from an EMBL/GenBank/DDBJ whole genome shotgun (WGS) entry which is preliminary data.</text>
</comment>
<dbReference type="AlphaFoldDB" id="M0M8H9"/>
<protein>
    <recommendedName>
        <fullName evidence="4">ABC transporter permease</fullName>
    </recommendedName>
</protein>
<name>M0M8H9_HALMO</name>
<dbReference type="RefSeq" id="WP_004055280.1">
    <property type="nucleotide sequence ID" value="NZ_AOMC01000148.1"/>
</dbReference>
<feature type="transmembrane region" description="Helical" evidence="1">
    <location>
        <begin position="12"/>
        <end position="33"/>
    </location>
</feature>
<evidence type="ECO:0008006" key="4">
    <source>
        <dbReference type="Google" id="ProtNLM"/>
    </source>
</evidence>
<feature type="transmembrane region" description="Helical" evidence="1">
    <location>
        <begin position="234"/>
        <end position="255"/>
    </location>
</feature>
<gene>
    <name evidence="2" type="ORF">C448_12606</name>
</gene>
<keyword evidence="1" id="KW-0812">Transmembrane</keyword>
<keyword evidence="3" id="KW-1185">Reference proteome</keyword>
<feature type="transmembrane region" description="Helical" evidence="1">
    <location>
        <begin position="193"/>
        <end position="214"/>
    </location>
</feature>